<feature type="compositionally biased region" description="Basic and acidic residues" evidence="1">
    <location>
        <begin position="152"/>
        <end position="164"/>
    </location>
</feature>
<feature type="region of interest" description="Disordered" evidence="1">
    <location>
        <begin position="194"/>
        <end position="218"/>
    </location>
</feature>
<dbReference type="HOGENOM" id="CLU_568747_0_0_1"/>
<gene>
    <name evidence="2" type="ORF">GLOINDRAFT_33023</name>
</gene>
<reference evidence="2" key="1">
    <citation type="submission" date="2013-07" db="EMBL/GenBank/DDBJ databases">
        <title>The genome of an arbuscular mycorrhizal fungus provides insights into the evolution of the oldest plant symbiosis.</title>
        <authorList>
            <consortium name="DOE Joint Genome Institute"/>
            <person name="Tisserant E."/>
            <person name="Malbreil M."/>
            <person name="Kuo A."/>
            <person name="Kohler A."/>
            <person name="Symeonidi A."/>
            <person name="Balestrini R."/>
            <person name="Charron P."/>
            <person name="Duensing N."/>
            <person name="Frei-dit-Frey N."/>
            <person name="Gianinazzi-Pearson V."/>
            <person name="Gilbert B."/>
            <person name="Handa Y."/>
            <person name="Hijri M."/>
            <person name="Kaul R."/>
            <person name="Kawaguchi M."/>
            <person name="Krajinski F."/>
            <person name="Lammers P."/>
            <person name="Lapierre D."/>
            <person name="Masclaux F.G."/>
            <person name="Murat C."/>
            <person name="Morin E."/>
            <person name="Ndikumana S."/>
            <person name="Pagni M."/>
            <person name="Petitpierre D."/>
            <person name="Requena N."/>
            <person name="Rosikiewicz P."/>
            <person name="Riley R."/>
            <person name="Saito K."/>
            <person name="San Clemente H."/>
            <person name="Shapiro H."/>
            <person name="van Tuinen D."/>
            <person name="Becard G."/>
            <person name="Bonfante P."/>
            <person name="Paszkowski U."/>
            <person name="Shachar-Hill Y."/>
            <person name="Young J.P."/>
            <person name="Sanders I.R."/>
            <person name="Henrissat B."/>
            <person name="Rensing S.A."/>
            <person name="Grigoriev I.V."/>
            <person name="Corradi N."/>
            <person name="Roux C."/>
            <person name="Martin F."/>
        </authorList>
    </citation>
    <scope>NUCLEOTIDE SEQUENCE</scope>
    <source>
        <strain evidence="2">DAOM 197198</strain>
    </source>
</reference>
<evidence type="ECO:0000313" key="2">
    <source>
        <dbReference type="EMBL" id="ESA07336.1"/>
    </source>
</evidence>
<accession>U9TVE0</accession>
<proteinExistence type="predicted"/>
<protein>
    <submittedName>
        <fullName evidence="2">Uncharacterized protein</fullName>
    </submittedName>
</protein>
<dbReference type="EMBL" id="KI290475">
    <property type="protein sequence ID" value="ESA07336.1"/>
    <property type="molecule type" value="Genomic_DNA"/>
</dbReference>
<feature type="compositionally biased region" description="Polar residues" evidence="1">
    <location>
        <begin position="165"/>
        <end position="175"/>
    </location>
</feature>
<organism evidence="2">
    <name type="scientific">Rhizophagus irregularis (strain DAOM 181602 / DAOM 197198 / MUCL 43194)</name>
    <name type="common">Arbuscular mycorrhizal fungus</name>
    <name type="synonym">Glomus intraradices</name>
    <dbReference type="NCBI Taxonomy" id="747089"/>
    <lineage>
        <taxon>Eukaryota</taxon>
        <taxon>Fungi</taxon>
        <taxon>Fungi incertae sedis</taxon>
        <taxon>Mucoromycota</taxon>
        <taxon>Glomeromycotina</taxon>
        <taxon>Glomeromycetes</taxon>
        <taxon>Glomerales</taxon>
        <taxon>Glomeraceae</taxon>
        <taxon>Rhizophagus</taxon>
    </lineage>
</organism>
<sequence>MQAQTMSKVINKLAENLNPENPKEIIQAIKGCWTIDKPLYTLGEIKKHEDAILNSYEGSKKEQAAKFKEEYNYKSAYQTLNSLKLEMDAPKPISDSAPTENTNIAGFEVDETVDSDVPEYESVEQAEQHVADVLNRPDVLDSEEYNNLKKARNEAQAKVDEPKIENTSTAGSSTKAVDGLDDSKALADIEKAMKEKQQNAIDGSHISKGGFARAERNSKDEVRVENQFTIMNDHDKKFHLLISATTHELMSLMVKEFEINAANVRLTLVEKKTKEQKFREAFKLVDVDMICSKHDKVTCKSCFGSNYDFVPVGRTAAEFKKANDAIKAVHTESPTDRAFFSQLVDELRGKVIDNPIILDSHSGLKNGVATFVKNYQFEYDNKRGFTGTICIPEYLEGFIYEICLDDSTDFESKRMSLIIEVETLYRSLSMAWASYQNLKKKNKPRSVADYLGKIVDKENGRFISLSILTLFFAKSLCIAT</sequence>
<dbReference type="AlphaFoldDB" id="U9TVE0"/>
<name>U9TVE0_RHIID</name>
<evidence type="ECO:0000256" key="1">
    <source>
        <dbReference type="SAM" id="MobiDB-lite"/>
    </source>
</evidence>
<feature type="region of interest" description="Disordered" evidence="1">
    <location>
        <begin position="152"/>
        <end position="178"/>
    </location>
</feature>